<evidence type="ECO:0000256" key="7">
    <source>
        <dbReference type="SAM" id="SignalP"/>
    </source>
</evidence>
<dbReference type="GO" id="GO:0005975">
    <property type="term" value="P:carbohydrate metabolic process"/>
    <property type="evidence" value="ECO:0007669"/>
    <property type="project" value="InterPro"/>
</dbReference>
<reference evidence="10 12" key="1">
    <citation type="journal article" date="2016" name="Nat. Biotechnol.">
        <title>Measurement of bacterial replication rates in microbial communities.</title>
        <authorList>
            <person name="Brown C.T."/>
            <person name="Olm M.R."/>
            <person name="Thomas B.C."/>
            <person name="Banfield J.F."/>
        </authorList>
    </citation>
    <scope>NUCLEOTIDE SEQUENCE [LARGE SCALE GENOMIC DNA]</scope>
    <source>
        <strain evidence="10">45_41</strain>
    </source>
</reference>
<evidence type="ECO:0000313" key="9">
    <source>
        <dbReference type="EMBL" id="KAB4182458.1"/>
    </source>
</evidence>
<evidence type="ECO:0000313" key="11">
    <source>
        <dbReference type="EMBL" id="RGJ89121.1"/>
    </source>
</evidence>
<evidence type="ECO:0000256" key="3">
    <source>
        <dbReference type="ARBA" id="ARBA00022801"/>
    </source>
</evidence>
<comment type="similarity">
    <text evidence="6">Belongs to the glycosyl hydrolase 18 family.</text>
</comment>
<dbReference type="PANTHER" id="PTHR11177:SF317">
    <property type="entry name" value="CHITINASE 12-RELATED"/>
    <property type="match status" value="1"/>
</dbReference>
<dbReference type="SUPFAM" id="SSF52317">
    <property type="entry name" value="Class I glutamine amidotransferase-like"/>
    <property type="match status" value="1"/>
</dbReference>
<comment type="catalytic activity">
    <reaction evidence="1">
        <text>Random endo-hydrolysis of N-acetyl-beta-D-glucosaminide (1-&gt;4)-beta-linkages in chitin and chitodextrins.</text>
        <dbReference type="EC" id="3.2.1.14"/>
    </reaction>
</comment>
<dbReference type="PROSITE" id="PS51910">
    <property type="entry name" value="GH18_2"/>
    <property type="match status" value="1"/>
</dbReference>
<evidence type="ECO:0000256" key="6">
    <source>
        <dbReference type="RuleBase" id="RU004453"/>
    </source>
</evidence>
<dbReference type="Gene3D" id="3.40.50.880">
    <property type="match status" value="1"/>
</dbReference>
<dbReference type="Pfam" id="PF06283">
    <property type="entry name" value="ThuA"/>
    <property type="match status" value="1"/>
</dbReference>
<gene>
    <name evidence="10" type="ORF">BHV79_11415</name>
    <name evidence="11" type="ORF">DXD40_18530</name>
    <name evidence="9" type="ORF">GAQ34_18255</name>
</gene>
<sequence>MKKIKMMMAAALGVLVSCGSVKSGEEAIAASRESKVVVAYVTSWSEVMPDPQYMTHINYAFGHVNESFNGVKIDNEERLRQIVDLRKQKPELKVLLSIGGWGSGRFSEMAANDEYRRAFAADCDRVVKEFALDGIDIDWEYPTSSMANISSSPDDTENFTLLMQDIRAAIGNEKELTLATVASARYIDFKAILPSVDFVNIMAYDMASAPKHHSALYPSGHSGDITSDGAVTAHLKAGVPPSKLVMGMPFYGRGGDGYPSFQDYNKVGNTDTQYTEKWDEVAQVPYLADKNDTLVFGFENPRSLAIKCQYILDKDLLGGMYWDYSGDNEQGDLRRTVAENLLGKPHKAKVLVLTERGGQHGGFTDAGLRWLAAEGAKGNFSITEINNARNITEAYLSQFSLVIQLDFPPYTWPKEAEDAFVKYIEEGRGGWIGFHHATLLGEFDGYPMWQWFSDFMGGVRFKNYIAPLADGTLIVEDKQHPVMKDVPASFVVPDDEWYTYDKSPRPNVHVLANVDESSYTPASDIKMGDHPVVWVNESKKARNVYFQIGHSSKLYETEGFTTMFRNAINWTLER</sequence>
<dbReference type="PROSITE" id="PS01095">
    <property type="entry name" value="GH18_1"/>
    <property type="match status" value="1"/>
</dbReference>
<dbReference type="Proteomes" id="UP000186549">
    <property type="component" value="Unassembled WGS sequence"/>
</dbReference>
<proteinExistence type="inferred from homology"/>
<reference evidence="9 14" key="3">
    <citation type="journal article" date="2019" name="Nat. Med.">
        <title>A library of human gut bacterial isolates paired with longitudinal multiomics data enables mechanistic microbiome research.</title>
        <authorList>
            <person name="Poyet M."/>
            <person name="Groussin M."/>
            <person name="Gibbons S.M."/>
            <person name="Avila-Pacheco J."/>
            <person name="Jiang X."/>
            <person name="Kearney S.M."/>
            <person name="Perrotta A.R."/>
            <person name="Berdy B."/>
            <person name="Zhao S."/>
            <person name="Lieberman T.D."/>
            <person name="Swanson P.K."/>
            <person name="Smith M."/>
            <person name="Roesemann S."/>
            <person name="Alexander J.E."/>
            <person name="Rich S.A."/>
            <person name="Livny J."/>
            <person name="Vlamakis H."/>
            <person name="Clish C."/>
            <person name="Bullock K."/>
            <person name="Deik A."/>
            <person name="Scott J."/>
            <person name="Pierce K.A."/>
            <person name="Xavier R.J."/>
            <person name="Alm E.J."/>
        </authorList>
    </citation>
    <scope>NUCLEOTIDE SEQUENCE [LARGE SCALE GENOMIC DNA]</scope>
    <source>
        <strain evidence="9 14">BIOML-A21</strain>
    </source>
</reference>
<evidence type="ECO:0000313" key="12">
    <source>
        <dbReference type="Proteomes" id="UP000186549"/>
    </source>
</evidence>
<dbReference type="PANTHER" id="PTHR11177">
    <property type="entry name" value="CHITINASE"/>
    <property type="match status" value="1"/>
</dbReference>
<feature type="signal peptide" evidence="7">
    <location>
        <begin position="1"/>
        <end position="23"/>
    </location>
</feature>
<reference evidence="11 13" key="2">
    <citation type="submission" date="2018-08" db="EMBL/GenBank/DDBJ databases">
        <title>A genome reference for cultivated species of the human gut microbiota.</title>
        <authorList>
            <person name="Zou Y."/>
            <person name="Xue W."/>
            <person name="Luo G."/>
        </authorList>
    </citation>
    <scope>NUCLEOTIDE SEQUENCE [LARGE SCALE GENOMIC DNA]</scope>
    <source>
        <strain evidence="11 13">TM04-30</strain>
    </source>
</reference>
<keyword evidence="4 5" id="KW-0326">Glycosidase</keyword>
<evidence type="ECO:0000259" key="8">
    <source>
        <dbReference type="PROSITE" id="PS51910"/>
    </source>
</evidence>
<dbReference type="InterPro" id="IPR011583">
    <property type="entry name" value="Chitinase_II/V-like_cat"/>
</dbReference>
<evidence type="ECO:0000313" key="10">
    <source>
        <dbReference type="EMBL" id="OKZ32092.1"/>
    </source>
</evidence>
<dbReference type="InterPro" id="IPR029010">
    <property type="entry name" value="ThuA-like"/>
</dbReference>
<comment type="caution">
    <text evidence="10">The sequence shown here is derived from an EMBL/GenBank/DDBJ whole genome shotgun (WGS) entry which is preliminary data.</text>
</comment>
<dbReference type="EC" id="3.2.1.14" evidence="2"/>
<dbReference type="SUPFAM" id="SSF51445">
    <property type="entry name" value="(Trans)glycosidases"/>
    <property type="match status" value="1"/>
</dbReference>
<organism evidence="10 12">
    <name type="scientific">Bacteroides uniformis</name>
    <dbReference type="NCBI Taxonomy" id="820"/>
    <lineage>
        <taxon>Bacteria</taxon>
        <taxon>Pseudomonadati</taxon>
        <taxon>Bacteroidota</taxon>
        <taxon>Bacteroidia</taxon>
        <taxon>Bacteroidales</taxon>
        <taxon>Bacteroidaceae</taxon>
        <taxon>Bacteroides</taxon>
    </lineage>
</organism>
<feature type="chain" id="PRO_5033280176" description="chitinase" evidence="7">
    <location>
        <begin position="24"/>
        <end position="574"/>
    </location>
</feature>
<feature type="domain" description="GH18" evidence="8">
    <location>
        <begin position="35"/>
        <end position="344"/>
    </location>
</feature>
<evidence type="ECO:0000313" key="14">
    <source>
        <dbReference type="Proteomes" id="UP000442334"/>
    </source>
</evidence>
<keyword evidence="3 5" id="KW-0378">Hydrolase</keyword>
<dbReference type="Pfam" id="PF00704">
    <property type="entry name" value="Glyco_hydro_18"/>
    <property type="match status" value="1"/>
</dbReference>
<keyword evidence="7" id="KW-0732">Signal</keyword>
<accession>A0A1Q6HZU6</accession>
<evidence type="ECO:0000256" key="1">
    <source>
        <dbReference type="ARBA" id="ARBA00000822"/>
    </source>
</evidence>
<dbReference type="InterPro" id="IPR017853">
    <property type="entry name" value="GH"/>
</dbReference>
<evidence type="ECO:0000256" key="2">
    <source>
        <dbReference type="ARBA" id="ARBA00012729"/>
    </source>
</evidence>
<dbReference type="InterPro" id="IPR001223">
    <property type="entry name" value="Glyco_hydro18_cat"/>
</dbReference>
<evidence type="ECO:0000256" key="5">
    <source>
        <dbReference type="RuleBase" id="RU000489"/>
    </source>
</evidence>
<name>A0A1Q6HZU6_BACUN</name>
<dbReference type="AlphaFoldDB" id="A0A1Q6HZU6"/>
<evidence type="ECO:0000256" key="4">
    <source>
        <dbReference type="ARBA" id="ARBA00023295"/>
    </source>
</evidence>
<dbReference type="Proteomes" id="UP000442334">
    <property type="component" value="Unassembled WGS sequence"/>
</dbReference>
<dbReference type="GO" id="GO:0008061">
    <property type="term" value="F:chitin binding"/>
    <property type="evidence" value="ECO:0007669"/>
    <property type="project" value="InterPro"/>
</dbReference>
<dbReference type="InterPro" id="IPR050314">
    <property type="entry name" value="Glycosyl_Hydrlase_18"/>
</dbReference>
<dbReference type="EMBL" id="WCUA01000026">
    <property type="protein sequence ID" value="KAB4182458.1"/>
    <property type="molecule type" value="Genomic_DNA"/>
</dbReference>
<dbReference type="Proteomes" id="UP000260844">
    <property type="component" value="Unassembled WGS sequence"/>
</dbReference>
<dbReference type="InterPro" id="IPR001579">
    <property type="entry name" value="Glyco_hydro_18_chit_AS"/>
</dbReference>
<dbReference type="EMBL" id="QSPV01000025">
    <property type="protein sequence ID" value="RGJ89121.1"/>
    <property type="molecule type" value="Genomic_DNA"/>
</dbReference>
<dbReference type="GO" id="GO:0008843">
    <property type="term" value="F:endochitinase activity"/>
    <property type="evidence" value="ECO:0007669"/>
    <property type="project" value="UniProtKB-EC"/>
</dbReference>
<dbReference type="SMART" id="SM00636">
    <property type="entry name" value="Glyco_18"/>
    <property type="match status" value="1"/>
</dbReference>
<protein>
    <recommendedName>
        <fullName evidence="2">chitinase</fullName>
        <ecNumber evidence="2">3.2.1.14</ecNumber>
    </recommendedName>
</protein>
<dbReference type="InterPro" id="IPR029062">
    <property type="entry name" value="Class_I_gatase-like"/>
</dbReference>
<dbReference type="EMBL" id="MNQU01000236">
    <property type="protein sequence ID" value="OKZ32092.1"/>
    <property type="molecule type" value="Genomic_DNA"/>
</dbReference>
<dbReference type="Gene3D" id="3.20.20.80">
    <property type="entry name" value="Glycosidases"/>
    <property type="match status" value="1"/>
</dbReference>
<dbReference type="CDD" id="cd06548">
    <property type="entry name" value="GH18_chitinase"/>
    <property type="match status" value="1"/>
</dbReference>
<evidence type="ECO:0000313" key="13">
    <source>
        <dbReference type="Proteomes" id="UP000260844"/>
    </source>
</evidence>
<dbReference type="RefSeq" id="WP_117689345.1">
    <property type="nucleotide sequence ID" value="NZ_DAWDQX010000034.1"/>
</dbReference>
<dbReference type="PROSITE" id="PS51257">
    <property type="entry name" value="PROKAR_LIPOPROTEIN"/>
    <property type="match status" value="1"/>
</dbReference>